<accession>A0AC35GNX0</accession>
<reference evidence="2" key="1">
    <citation type="submission" date="2022-11" db="UniProtKB">
        <authorList>
            <consortium name="WormBaseParasite"/>
        </authorList>
    </citation>
    <scope>IDENTIFICATION</scope>
</reference>
<evidence type="ECO:0000313" key="2">
    <source>
        <dbReference type="WBParaSite" id="PS1159_v2.g6695.t1"/>
    </source>
</evidence>
<protein>
    <submittedName>
        <fullName evidence="2">Uncharacterized protein</fullName>
    </submittedName>
</protein>
<proteinExistence type="predicted"/>
<name>A0AC35GNX0_9BILA</name>
<sequence length="118" mass="13980">MNGEFCGDQFENIVDFIQSVRSNCTCCVFDYNPGECPTIGWDIFPMKPKVTMPHKLIKNDNIEFYVLLSDYGEYGHIFLKKRRCLRDDDHLLAEIFAEDGFDYGFFYHRHKIAFFRDV</sequence>
<dbReference type="Proteomes" id="UP000887580">
    <property type="component" value="Unplaced"/>
</dbReference>
<dbReference type="WBParaSite" id="PS1159_v2.g6695.t1">
    <property type="protein sequence ID" value="PS1159_v2.g6695.t1"/>
    <property type="gene ID" value="PS1159_v2.g6695"/>
</dbReference>
<evidence type="ECO:0000313" key="1">
    <source>
        <dbReference type="Proteomes" id="UP000887580"/>
    </source>
</evidence>
<organism evidence="1 2">
    <name type="scientific">Panagrolaimus sp. PS1159</name>
    <dbReference type="NCBI Taxonomy" id="55785"/>
    <lineage>
        <taxon>Eukaryota</taxon>
        <taxon>Metazoa</taxon>
        <taxon>Ecdysozoa</taxon>
        <taxon>Nematoda</taxon>
        <taxon>Chromadorea</taxon>
        <taxon>Rhabditida</taxon>
        <taxon>Tylenchina</taxon>
        <taxon>Panagrolaimomorpha</taxon>
        <taxon>Panagrolaimoidea</taxon>
        <taxon>Panagrolaimidae</taxon>
        <taxon>Panagrolaimus</taxon>
    </lineage>
</organism>